<dbReference type="Pfam" id="PF13751">
    <property type="entry name" value="DDE_Tnp_1_6"/>
    <property type="match status" value="1"/>
</dbReference>
<dbReference type="RefSeq" id="WP_096239090.1">
    <property type="nucleotide sequence ID" value="NZ_LT907978.1"/>
</dbReference>
<keyword evidence="1" id="KW-0175">Coiled coil</keyword>
<dbReference type="Pfam" id="PF05598">
    <property type="entry name" value="DUF772"/>
    <property type="match status" value="1"/>
</dbReference>
<accession>A0A285PNE2</accession>
<reference evidence="5" key="1">
    <citation type="submission" date="2017-09" db="EMBL/GenBank/DDBJ databases">
        <authorList>
            <person name="Shetty A S."/>
        </authorList>
    </citation>
    <scope>NUCLEOTIDE SEQUENCE [LARGE SCALE GENOMIC DNA]</scope>
</reference>
<protein>
    <submittedName>
        <fullName evidence="4">Transposase DDE domain</fullName>
    </submittedName>
</protein>
<evidence type="ECO:0000256" key="1">
    <source>
        <dbReference type="SAM" id="Coils"/>
    </source>
</evidence>
<feature type="coiled-coil region" evidence="1">
    <location>
        <begin position="191"/>
        <end position="218"/>
    </location>
</feature>
<dbReference type="Proteomes" id="UP000217549">
    <property type="component" value="Chromosome I"/>
</dbReference>
<sequence length="566" mass="65142">MPYVSGFDRDQLMCCSWDTFVDKESIARIIDAFVNHLDIGKYGVKPVATEGRPSYDPKSLYKIYIYGSRKGIRSSRKLAESCKVNLEVKWMIGGVEPDFRTIADFRKNNIGSLKEIFYEFNRRISGAVEWGFSSVDGTKIQANNAKDNNFTKNKLDDRIKWLNGHTDEYLRILNEMDKQEETDEILGELTRESLEAKLKEAQERLARYEGYQKLMEETGASQLSITDADAKLMKNKNGFTVAYNPQTAVDSETHLIRDFQMTNQVTDHGLLESTMQGIKNSEPEKIIEVVADKGYEAAEDMVECLENGIIPHVMTDDGKDGYHIEIPYEETETDTASTEPEELKKALHAGKLPEVYAEVIQDMKVETVRCKVVDEKPENRSVYGSPEEMQEKAREGYFVRDPERNLVYCPGGEILRQKSIKKNGNIRYANKNACKHCPNRNKCYKGKGEWKEIDFTKDQLVKPCKDWLKAEGKEPEETKTSEKWHYEKRKVVKFFLKPDKEKMSRRMCLSEHPFGTIKRAMGATYFLLRGIRKVAGEFALFCLGYNLERAKNLLGFQKMMELMEQA</sequence>
<gene>
    <name evidence="4" type="ORF">EHLA_0354</name>
</gene>
<dbReference type="AlphaFoldDB" id="A0A285PNE2"/>
<name>A0A285PNE2_9FIRM</name>
<dbReference type="PANTHER" id="PTHR33408:SF2">
    <property type="entry name" value="TRANSPOSASE DDE DOMAIN-CONTAINING PROTEIN"/>
    <property type="match status" value="1"/>
</dbReference>
<dbReference type="InterPro" id="IPR008490">
    <property type="entry name" value="Transposase_InsH_N"/>
</dbReference>
<dbReference type="PANTHER" id="PTHR33408">
    <property type="entry name" value="TRANSPOSASE"/>
    <property type="match status" value="1"/>
</dbReference>
<feature type="domain" description="Transposase InsH N-terminal" evidence="2">
    <location>
        <begin position="17"/>
        <end position="107"/>
    </location>
</feature>
<organism evidence="4 5">
    <name type="scientific">Anaerobutyricum hallii</name>
    <dbReference type="NCBI Taxonomy" id="39488"/>
    <lineage>
        <taxon>Bacteria</taxon>
        <taxon>Bacillati</taxon>
        <taxon>Bacillota</taxon>
        <taxon>Clostridia</taxon>
        <taxon>Lachnospirales</taxon>
        <taxon>Lachnospiraceae</taxon>
        <taxon>Anaerobutyricum</taxon>
    </lineage>
</organism>
<evidence type="ECO:0000259" key="2">
    <source>
        <dbReference type="Pfam" id="PF05598"/>
    </source>
</evidence>
<evidence type="ECO:0000313" key="5">
    <source>
        <dbReference type="Proteomes" id="UP000217549"/>
    </source>
</evidence>
<keyword evidence="5" id="KW-1185">Reference proteome</keyword>
<evidence type="ECO:0000259" key="3">
    <source>
        <dbReference type="Pfam" id="PF13751"/>
    </source>
</evidence>
<feature type="domain" description="Transposase DDE" evidence="3">
    <location>
        <begin position="408"/>
        <end position="549"/>
    </location>
</feature>
<proteinExistence type="predicted"/>
<evidence type="ECO:0000313" key="4">
    <source>
        <dbReference type="EMBL" id="SOB71119.1"/>
    </source>
</evidence>
<dbReference type="EMBL" id="LT907978">
    <property type="protein sequence ID" value="SOB71119.1"/>
    <property type="molecule type" value="Genomic_DNA"/>
</dbReference>
<dbReference type="InterPro" id="IPR025668">
    <property type="entry name" value="Tnp_DDE_dom"/>
</dbReference>
<dbReference type="KEGG" id="ehl:EHLA_0354"/>